<accession>A0A2W4W5U1</accession>
<reference evidence="1 2" key="2">
    <citation type="submission" date="2018-06" db="EMBL/GenBank/DDBJ databases">
        <title>Metagenomic assembly of (sub)arctic Cyanobacteria and their associated microbiome from non-axenic cultures.</title>
        <authorList>
            <person name="Baurain D."/>
        </authorList>
    </citation>
    <scope>NUCLEOTIDE SEQUENCE [LARGE SCALE GENOMIC DNA]</scope>
    <source>
        <strain evidence="1">ULC066bin1</strain>
    </source>
</reference>
<evidence type="ECO:0008006" key="3">
    <source>
        <dbReference type="Google" id="ProtNLM"/>
    </source>
</evidence>
<protein>
    <recommendedName>
        <fullName evidence="3">Nucleotidyltransferase</fullName>
    </recommendedName>
</protein>
<comment type="caution">
    <text evidence="1">The sequence shown here is derived from an EMBL/GenBank/DDBJ whole genome shotgun (WGS) entry which is preliminary data.</text>
</comment>
<evidence type="ECO:0000313" key="1">
    <source>
        <dbReference type="EMBL" id="PZO40483.1"/>
    </source>
</evidence>
<sequence length="290" mass="33306">MAIAPVGYKTQSIDTAVDAEVYLFSLWRQMDLTQREKLMLRVFKKAAIFSLTGIKSLYPNASPDEIRYHYVRKRLGLNIAELLNSPEYNKELMIEDPIYLARKVAVLLESLGIPYYIGGSVASSLQGEIRFTEDLDLVVNIKSTQVQSILDAFSKYFYISEIAIDDAMCGRTSSFNIIDLETTEKADIFVMRSDAFAISKMERKQLYIPVNRPKSDAIYLCSPEDTILQKLVWYRMTKNDSQRQWRDVLGVLKLQGDRLDFDYMQKWAVELSLSDLLETACTESGIEIFF</sequence>
<reference evidence="1 2" key="1">
    <citation type="submission" date="2018-04" db="EMBL/GenBank/DDBJ databases">
        <authorList>
            <person name="Go L.Y."/>
            <person name="Mitchell J.A."/>
        </authorList>
    </citation>
    <scope>NUCLEOTIDE SEQUENCE [LARGE SCALE GENOMIC DNA]</scope>
    <source>
        <strain evidence="1">ULC066bin1</strain>
    </source>
</reference>
<dbReference type="InterPro" id="IPR043519">
    <property type="entry name" value="NT_sf"/>
</dbReference>
<dbReference type="Gene3D" id="3.30.460.40">
    <property type="match status" value="1"/>
</dbReference>
<evidence type="ECO:0000313" key="2">
    <source>
        <dbReference type="Proteomes" id="UP000249467"/>
    </source>
</evidence>
<name>A0A2W4W5U1_9CYAN</name>
<gene>
    <name evidence="1" type="ORF">DCF19_11310</name>
</gene>
<dbReference type="SUPFAM" id="SSF81301">
    <property type="entry name" value="Nucleotidyltransferase"/>
    <property type="match status" value="1"/>
</dbReference>
<dbReference type="EMBL" id="QBML01000014">
    <property type="protein sequence ID" value="PZO40483.1"/>
    <property type="molecule type" value="Genomic_DNA"/>
</dbReference>
<dbReference type="Proteomes" id="UP000249467">
    <property type="component" value="Unassembled WGS sequence"/>
</dbReference>
<proteinExistence type="predicted"/>
<organism evidence="1 2">
    <name type="scientific">Pseudanabaena frigida</name>
    <dbReference type="NCBI Taxonomy" id="945775"/>
    <lineage>
        <taxon>Bacteria</taxon>
        <taxon>Bacillati</taxon>
        <taxon>Cyanobacteriota</taxon>
        <taxon>Cyanophyceae</taxon>
        <taxon>Pseudanabaenales</taxon>
        <taxon>Pseudanabaenaceae</taxon>
        <taxon>Pseudanabaena</taxon>
    </lineage>
</organism>
<dbReference type="AlphaFoldDB" id="A0A2W4W5U1"/>